<dbReference type="Proteomes" id="UP000002440">
    <property type="component" value="Chromosome"/>
</dbReference>
<dbReference type="RefSeq" id="WP_011480765.1">
    <property type="nucleotide sequence ID" value="NC_007947.1"/>
</dbReference>
<dbReference type="GO" id="GO:0006260">
    <property type="term" value="P:DNA replication"/>
    <property type="evidence" value="ECO:0007669"/>
    <property type="project" value="TreeGrafter"/>
</dbReference>
<name>Q1GY75_METFK</name>
<dbReference type="PIRSF" id="PIRSF003073">
    <property type="entry name" value="DNAC_TnpB_IstB"/>
    <property type="match status" value="1"/>
</dbReference>
<evidence type="ECO:0000313" key="5">
    <source>
        <dbReference type="Proteomes" id="UP000002440"/>
    </source>
</evidence>
<dbReference type="HOGENOM" id="CLU_062999_7_0_4"/>
<evidence type="ECO:0000256" key="2">
    <source>
        <dbReference type="ARBA" id="ARBA00022840"/>
    </source>
</evidence>
<dbReference type="AlphaFoldDB" id="Q1GY75"/>
<dbReference type="InterPro" id="IPR002611">
    <property type="entry name" value="IstB_ATP-bd"/>
</dbReference>
<dbReference type="Gene3D" id="3.40.50.300">
    <property type="entry name" value="P-loop containing nucleotide triphosphate hydrolases"/>
    <property type="match status" value="1"/>
</dbReference>
<protein>
    <submittedName>
        <fullName evidence="4">IstB-like ATP-binding protein</fullName>
    </submittedName>
</protein>
<dbReference type="InterPro" id="IPR027417">
    <property type="entry name" value="P-loop_NTPase"/>
</dbReference>
<dbReference type="Pfam" id="PF01695">
    <property type="entry name" value="IstB_IS21"/>
    <property type="match status" value="1"/>
</dbReference>
<evidence type="ECO:0000256" key="1">
    <source>
        <dbReference type="ARBA" id="ARBA00022741"/>
    </source>
</evidence>
<keyword evidence="2 4" id="KW-0067">ATP-binding</keyword>
<organism evidence="4 5">
    <name type="scientific">Methylobacillus flagellatus (strain ATCC 51484 / DSM 6875 / VKM B-1610 / KT)</name>
    <dbReference type="NCBI Taxonomy" id="265072"/>
    <lineage>
        <taxon>Bacteria</taxon>
        <taxon>Pseudomonadati</taxon>
        <taxon>Pseudomonadota</taxon>
        <taxon>Betaproteobacteria</taxon>
        <taxon>Nitrosomonadales</taxon>
        <taxon>Methylophilaceae</taxon>
        <taxon>Methylobacillus</taxon>
    </lineage>
</organism>
<dbReference type="GO" id="GO:0005524">
    <property type="term" value="F:ATP binding"/>
    <property type="evidence" value="ECO:0007669"/>
    <property type="project" value="UniProtKB-KW"/>
</dbReference>
<dbReference type="InterPro" id="IPR028350">
    <property type="entry name" value="DNAC/IstB-like"/>
</dbReference>
<gene>
    <name evidence="4" type="ordered locus">Mfla_2547</name>
</gene>
<feature type="domain" description="IstB-like ATP-binding" evidence="3">
    <location>
        <begin position="9"/>
        <end position="244"/>
    </location>
</feature>
<keyword evidence="5" id="KW-1185">Reference proteome</keyword>
<dbReference type="EMBL" id="CP000284">
    <property type="protein sequence ID" value="ABE50812.1"/>
    <property type="molecule type" value="Genomic_DNA"/>
</dbReference>
<evidence type="ECO:0000259" key="3">
    <source>
        <dbReference type="Pfam" id="PF01695"/>
    </source>
</evidence>
<dbReference type="OrthoDB" id="8150723at2"/>
<accession>Q1GY75</accession>
<dbReference type="KEGG" id="mfa:Mfla_2547"/>
<dbReference type="InterPro" id="IPR047661">
    <property type="entry name" value="IstB"/>
</dbReference>
<dbReference type="PANTHER" id="PTHR30050:SF4">
    <property type="entry name" value="ATP-BINDING PROTEIN RV3427C IN INSERTION SEQUENCE-RELATED"/>
    <property type="match status" value="1"/>
</dbReference>
<dbReference type="SUPFAM" id="SSF52540">
    <property type="entry name" value="P-loop containing nucleoside triphosphate hydrolases"/>
    <property type="match status" value="1"/>
</dbReference>
<dbReference type="NCBIfam" id="NF038214">
    <property type="entry name" value="IS21_help_AAA"/>
    <property type="match status" value="1"/>
</dbReference>
<sequence length="247" mass="27336">MMTQQTLSKLRELKLPGMADALQVNLGQPAFRSLTFEEQMGILVDSEVSSRESRRLNRLLKVAKLRYPSACLEDVDFRESRGLEKGLFAVLASCDWVRQCRHIIFTGATGTGKSWVACALAVQGCRVGLSAIYRSSNQIAEEIIIAEATGSLPQLKGRLVKAAILVIDDLGLMPFDALVARTLFSIVDERDRLRTGPLVITSQYPTDNWYSLLGDPTVADAILDRIVHSAHHIHLNGDSMRKSRAKD</sequence>
<dbReference type="eggNOG" id="COG1484">
    <property type="taxonomic scope" value="Bacteria"/>
</dbReference>
<dbReference type="STRING" id="265072.Mfla_2547"/>
<proteinExistence type="predicted"/>
<evidence type="ECO:0000313" key="4">
    <source>
        <dbReference type="EMBL" id="ABE50812.1"/>
    </source>
</evidence>
<reference evidence="4 5" key="1">
    <citation type="submission" date="2006-03" db="EMBL/GenBank/DDBJ databases">
        <title>Complete sequence of Methylobacillus flagellatus KT.</title>
        <authorList>
            <consortium name="US DOE Joint Genome Institute"/>
            <person name="Copeland A."/>
            <person name="Lucas S."/>
            <person name="Lapidus A."/>
            <person name="Barry K."/>
            <person name="Detter J.C."/>
            <person name="Glavina del Rio T."/>
            <person name="Hammon N."/>
            <person name="Israni S."/>
            <person name="Dalin E."/>
            <person name="Tice H."/>
            <person name="Pitluck S."/>
            <person name="Brettin T."/>
            <person name="Bruce D."/>
            <person name="Han C."/>
            <person name="Tapia R."/>
            <person name="Saunders E."/>
            <person name="Gilna P."/>
            <person name="Schmutz J."/>
            <person name="Larimer F."/>
            <person name="Land M."/>
            <person name="Kyrpides N."/>
            <person name="Anderson I."/>
            <person name="Richardson P."/>
        </authorList>
    </citation>
    <scope>NUCLEOTIDE SEQUENCE [LARGE SCALE GENOMIC DNA]</scope>
    <source>
        <strain evidence="5">KT / ATCC 51484 / DSM 6875</strain>
    </source>
</reference>
<dbReference type="PANTHER" id="PTHR30050">
    <property type="entry name" value="CHROMOSOMAL REPLICATION INITIATOR PROTEIN DNAA"/>
    <property type="match status" value="1"/>
</dbReference>
<keyword evidence="1" id="KW-0547">Nucleotide-binding</keyword>